<organism evidence="1 2">
    <name type="scientific">Planktotalea frisia</name>
    <dbReference type="NCBI Taxonomy" id="696762"/>
    <lineage>
        <taxon>Bacteria</taxon>
        <taxon>Pseudomonadati</taxon>
        <taxon>Pseudomonadota</taxon>
        <taxon>Alphaproteobacteria</taxon>
        <taxon>Rhodobacterales</taxon>
        <taxon>Paracoccaceae</taxon>
        <taxon>Planktotalea</taxon>
    </lineage>
</organism>
<dbReference type="NCBIfam" id="NF003322">
    <property type="entry name" value="PRK04334.1-2"/>
    <property type="match status" value="1"/>
</dbReference>
<reference evidence="1 2" key="1">
    <citation type="submission" date="2016-10" db="EMBL/GenBank/DDBJ databases">
        <title>Genome sequence of Planktotalea frisia SH6-1.</title>
        <authorList>
            <person name="Poehlein A."/>
            <person name="Bakenhus I."/>
            <person name="Voget S."/>
            <person name="Brinkhoff T."/>
            <person name="Simon M."/>
        </authorList>
    </citation>
    <scope>NUCLEOTIDE SEQUENCE [LARGE SCALE GENOMIC DNA]</scope>
    <source>
        <strain evidence="1 2">SH6-1</strain>
    </source>
</reference>
<sequence length="276" mass="28849">MQVQRAFLCGNRLHLQHGPIDLIIGVDGARAVAFEAAEQRLSSVLSELMSEIALLRQWDGPSPKGPIARKMWTAAQAHEGFVTPMAGVAGAVAETVLDAICTAGDQRRAYVNNGGDIALHLSGDATFDIAMAGLGGAALGKITLSAKSNVRGIATSGQAGRSLSFGIAQSVTVLAKTASMADVAATLIAGAVDLPEHPLIHRAPAKDIRDDTDLGDQLVVRNVGALTATEVGLALDAGARRAVNMQNQRLIHAASLHLRGQSRQIELNKEKVLEHA</sequence>
<dbReference type="PIRSF" id="PIRSF006421">
    <property type="entry name" value="UCP006421"/>
    <property type="match status" value="1"/>
</dbReference>
<dbReference type="InterPro" id="IPR007183">
    <property type="entry name" value="UPF0280"/>
</dbReference>
<dbReference type="OrthoDB" id="9814719at2"/>
<dbReference type="EMBL" id="MLCB01000172">
    <property type="protein sequence ID" value="OJI92676.1"/>
    <property type="molecule type" value="Genomic_DNA"/>
</dbReference>
<dbReference type="Proteomes" id="UP000184514">
    <property type="component" value="Unassembled WGS sequence"/>
</dbReference>
<evidence type="ECO:0000313" key="1">
    <source>
        <dbReference type="EMBL" id="OJI92676.1"/>
    </source>
</evidence>
<keyword evidence="2" id="KW-1185">Reference proteome</keyword>
<proteinExistence type="predicted"/>
<dbReference type="STRING" id="696762.PFRI_31610"/>
<evidence type="ECO:0000313" key="2">
    <source>
        <dbReference type="Proteomes" id="UP000184514"/>
    </source>
</evidence>
<dbReference type="Gene3D" id="3.10.520.10">
    <property type="entry name" value="ApbE-like domains"/>
    <property type="match status" value="1"/>
</dbReference>
<accession>A0A1L9NTN3</accession>
<gene>
    <name evidence="1" type="ORF">PFRI_31610</name>
</gene>
<comment type="caution">
    <text evidence="1">The sequence shown here is derived from an EMBL/GenBank/DDBJ whole genome shotgun (WGS) entry which is preliminary data.</text>
</comment>
<name>A0A1L9NTN3_9RHOB</name>
<dbReference type="RefSeq" id="WP_072631671.1">
    <property type="nucleotide sequence ID" value="NZ_JABBAN010000207.1"/>
</dbReference>
<dbReference type="AlphaFoldDB" id="A0A1L9NTN3"/>
<protein>
    <submittedName>
        <fullName evidence="1">Uncharacterized protein</fullName>
    </submittedName>
</protein>
<dbReference type="SUPFAM" id="SSF143631">
    <property type="entry name" value="ApbE-like"/>
    <property type="match status" value="1"/>
</dbReference>
<dbReference type="InterPro" id="IPR003374">
    <property type="entry name" value="ApbE-like_sf"/>
</dbReference>